<name>A0A4P9XP56_9FUNG</name>
<reference evidence="3" key="1">
    <citation type="journal article" date="2018" name="Nat. Microbiol.">
        <title>Leveraging single-cell genomics to expand the fungal tree of life.</title>
        <authorList>
            <person name="Ahrendt S.R."/>
            <person name="Quandt C.A."/>
            <person name="Ciobanu D."/>
            <person name="Clum A."/>
            <person name="Salamov A."/>
            <person name="Andreopoulos B."/>
            <person name="Cheng J.F."/>
            <person name="Woyke T."/>
            <person name="Pelin A."/>
            <person name="Henrissat B."/>
            <person name="Reynolds N.K."/>
            <person name="Benny G.L."/>
            <person name="Smith M.E."/>
            <person name="James T.Y."/>
            <person name="Grigoriev I.V."/>
        </authorList>
    </citation>
    <scope>NUCLEOTIDE SEQUENCE [LARGE SCALE GENOMIC DNA]</scope>
    <source>
        <strain evidence="3">RSA 1356</strain>
    </source>
</reference>
<gene>
    <name evidence="2" type="ORF">THASP1DRAFT_24598</name>
</gene>
<organism evidence="2 3">
    <name type="scientific">Thamnocephalis sphaerospora</name>
    <dbReference type="NCBI Taxonomy" id="78915"/>
    <lineage>
        <taxon>Eukaryota</taxon>
        <taxon>Fungi</taxon>
        <taxon>Fungi incertae sedis</taxon>
        <taxon>Zoopagomycota</taxon>
        <taxon>Zoopagomycotina</taxon>
        <taxon>Zoopagomycetes</taxon>
        <taxon>Zoopagales</taxon>
        <taxon>Sigmoideomycetaceae</taxon>
        <taxon>Thamnocephalis</taxon>
    </lineage>
</organism>
<evidence type="ECO:0000313" key="2">
    <source>
        <dbReference type="EMBL" id="RKP07211.1"/>
    </source>
</evidence>
<proteinExistence type="predicted"/>
<feature type="region of interest" description="Disordered" evidence="1">
    <location>
        <begin position="162"/>
        <end position="188"/>
    </location>
</feature>
<dbReference type="EMBL" id="KZ992750">
    <property type="protein sequence ID" value="RKP07211.1"/>
    <property type="molecule type" value="Genomic_DNA"/>
</dbReference>
<protein>
    <submittedName>
        <fullName evidence="2">Uncharacterized protein</fullName>
    </submittedName>
</protein>
<keyword evidence="3" id="KW-1185">Reference proteome</keyword>
<evidence type="ECO:0000256" key="1">
    <source>
        <dbReference type="SAM" id="MobiDB-lite"/>
    </source>
</evidence>
<evidence type="ECO:0000313" key="3">
    <source>
        <dbReference type="Proteomes" id="UP000271241"/>
    </source>
</evidence>
<dbReference type="AlphaFoldDB" id="A0A4P9XP56"/>
<sequence>MARSLQAGVKRAHHNAAVVTAHSWSEIPTVCVEPVAKRQRSAWSPPCVGDHLHASQQDSSYEEPRLMTVDTCEELPEYTELQGSSSNGEWALMPRARSTVRVPDEIVFPASVPYTSWWPTSSDLAMTRSPVGADDANAHALVLYRWNPQIHDENGPIIEELPSDAEDVLNNDDDDDDDDDGCSEMSLD</sequence>
<accession>A0A4P9XP56</accession>
<dbReference type="Proteomes" id="UP000271241">
    <property type="component" value="Unassembled WGS sequence"/>
</dbReference>